<evidence type="ECO:0000256" key="1">
    <source>
        <dbReference type="SAM" id="MobiDB-lite"/>
    </source>
</evidence>
<keyword evidence="3" id="KW-1185">Reference proteome</keyword>
<gene>
    <name evidence="2" type="ORF">POPTR_019G016800</name>
</gene>
<reference evidence="2 3" key="1">
    <citation type="journal article" date="2006" name="Science">
        <title>The genome of black cottonwood, Populus trichocarpa (Torr. &amp; Gray).</title>
        <authorList>
            <person name="Tuskan G.A."/>
            <person name="Difazio S."/>
            <person name="Jansson S."/>
            <person name="Bohlmann J."/>
            <person name="Grigoriev I."/>
            <person name="Hellsten U."/>
            <person name="Putnam N."/>
            <person name="Ralph S."/>
            <person name="Rombauts S."/>
            <person name="Salamov A."/>
            <person name="Schein J."/>
            <person name="Sterck L."/>
            <person name="Aerts A."/>
            <person name="Bhalerao R.R."/>
            <person name="Bhalerao R.P."/>
            <person name="Blaudez D."/>
            <person name="Boerjan W."/>
            <person name="Brun A."/>
            <person name="Brunner A."/>
            <person name="Busov V."/>
            <person name="Campbell M."/>
            <person name="Carlson J."/>
            <person name="Chalot M."/>
            <person name="Chapman J."/>
            <person name="Chen G.L."/>
            <person name="Cooper D."/>
            <person name="Coutinho P.M."/>
            <person name="Couturier J."/>
            <person name="Covert S."/>
            <person name="Cronk Q."/>
            <person name="Cunningham R."/>
            <person name="Davis J."/>
            <person name="Degroeve S."/>
            <person name="Dejardin A."/>
            <person name="Depamphilis C."/>
            <person name="Detter J."/>
            <person name="Dirks B."/>
            <person name="Dubchak I."/>
            <person name="Duplessis S."/>
            <person name="Ehlting J."/>
            <person name="Ellis B."/>
            <person name="Gendler K."/>
            <person name="Goodstein D."/>
            <person name="Gribskov M."/>
            <person name="Grimwood J."/>
            <person name="Groover A."/>
            <person name="Gunter L."/>
            <person name="Hamberger B."/>
            <person name="Heinze B."/>
            <person name="Helariutta Y."/>
            <person name="Henrissat B."/>
            <person name="Holligan D."/>
            <person name="Holt R."/>
            <person name="Huang W."/>
            <person name="Islam-Faridi N."/>
            <person name="Jones S."/>
            <person name="Jones-Rhoades M."/>
            <person name="Jorgensen R."/>
            <person name="Joshi C."/>
            <person name="Kangasjarvi J."/>
            <person name="Karlsson J."/>
            <person name="Kelleher C."/>
            <person name="Kirkpatrick R."/>
            <person name="Kirst M."/>
            <person name="Kohler A."/>
            <person name="Kalluri U."/>
            <person name="Larimer F."/>
            <person name="Leebens-Mack J."/>
            <person name="Leple J.C."/>
            <person name="Locascio P."/>
            <person name="Lou Y."/>
            <person name="Lucas S."/>
            <person name="Martin F."/>
            <person name="Montanini B."/>
            <person name="Napoli C."/>
            <person name="Nelson D.R."/>
            <person name="Nelson C."/>
            <person name="Nieminen K."/>
            <person name="Nilsson O."/>
            <person name="Pereda V."/>
            <person name="Peter G."/>
            <person name="Philippe R."/>
            <person name="Pilate G."/>
            <person name="Poliakov A."/>
            <person name="Razumovskaya J."/>
            <person name="Richardson P."/>
            <person name="Rinaldi C."/>
            <person name="Ritland K."/>
            <person name="Rouze P."/>
            <person name="Ryaboy D."/>
            <person name="Schmutz J."/>
            <person name="Schrader J."/>
            <person name="Segerman B."/>
            <person name="Shin H."/>
            <person name="Siddiqui A."/>
            <person name="Sterky F."/>
            <person name="Terry A."/>
            <person name="Tsai C.J."/>
            <person name="Uberbacher E."/>
            <person name="Unneberg P."/>
            <person name="Vahala J."/>
            <person name="Wall K."/>
            <person name="Wessler S."/>
            <person name="Yang G."/>
            <person name="Yin T."/>
            <person name="Douglas C."/>
            <person name="Marra M."/>
            <person name="Sandberg G."/>
            <person name="Van de Peer Y."/>
            <person name="Rokhsar D."/>
        </authorList>
    </citation>
    <scope>NUCLEOTIDE SEQUENCE [LARGE SCALE GENOMIC DNA]</scope>
    <source>
        <strain evidence="3">cv. Nisqually</strain>
    </source>
</reference>
<sequence length="83" mass="9840">MLRWPYLWTPPLDHAKFWICCSYYTPLLTERRDWTKHNPFDRNHHRKFPEKQKGNAPAGQFGRQPISLSATVGSCSFLDMWCA</sequence>
<feature type="region of interest" description="Disordered" evidence="1">
    <location>
        <begin position="41"/>
        <end position="63"/>
    </location>
</feature>
<dbReference type="InParanoid" id="A0A2K1WN30"/>
<evidence type="ECO:0000313" key="2">
    <source>
        <dbReference type="EMBL" id="PNS89931.1"/>
    </source>
</evidence>
<protein>
    <submittedName>
        <fullName evidence="2">Uncharacterized protein</fullName>
    </submittedName>
</protein>
<evidence type="ECO:0000313" key="3">
    <source>
        <dbReference type="Proteomes" id="UP000006729"/>
    </source>
</evidence>
<dbReference type="AlphaFoldDB" id="A0A2K1WN30"/>
<proteinExistence type="predicted"/>
<dbReference type="EMBL" id="CM009308">
    <property type="protein sequence ID" value="PNS89931.1"/>
    <property type="molecule type" value="Genomic_DNA"/>
</dbReference>
<name>A0A2K1WN30_POPTR</name>
<dbReference type="Proteomes" id="UP000006729">
    <property type="component" value="Chromosome 19"/>
</dbReference>
<accession>A0A2K1WN30</accession>
<organism evidence="2 3">
    <name type="scientific">Populus trichocarpa</name>
    <name type="common">Western balsam poplar</name>
    <name type="synonym">Populus balsamifera subsp. trichocarpa</name>
    <dbReference type="NCBI Taxonomy" id="3694"/>
    <lineage>
        <taxon>Eukaryota</taxon>
        <taxon>Viridiplantae</taxon>
        <taxon>Streptophyta</taxon>
        <taxon>Embryophyta</taxon>
        <taxon>Tracheophyta</taxon>
        <taxon>Spermatophyta</taxon>
        <taxon>Magnoliopsida</taxon>
        <taxon>eudicotyledons</taxon>
        <taxon>Gunneridae</taxon>
        <taxon>Pentapetalae</taxon>
        <taxon>rosids</taxon>
        <taxon>fabids</taxon>
        <taxon>Malpighiales</taxon>
        <taxon>Salicaceae</taxon>
        <taxon>Saliceae</taxon>
        <taxon>Populus</taxon>
    </lineage>
</organism>